<evidence type="ECO:0000313" key="10">
    <source>
        <dbReference type="Proteomes" id="UP000470302"/>
    </source>
</evidence>
<gene>
    <name evidence="9" type="primary">lepB</name>
    <name evidence="9" type="ORF">GTP91_01880</name>
</gene>
<comment type="caution">
    <text evidence="9">The sequence shown here is derived from an EMBL/GenBank/DDBJ whole genome shotgun (WGS) entry which is preliminary data.</text>
</comment>
<protein>
    <recommendedName>
        <fullName evidence="4 7">Signal peptidase I</fullName>
        <ecNumber evidence="3 7">3.4.21.89</ecNumber>
    </recommendedName>
</protein>
<sequence length="307" mass="33886">MNTKPKKWIAAVLGFVAAPLGFLYVRAPRWAGISLVVGFAVGIVNFMIPGSDSNLLFSLISVGVGVTWAVFAYKLAGRHSGDGVRPWYARWYGLAGLFVALLVTTAIFRAFLFEPFRAPSSSMMPNVPLGSNLIVKKWGYGHYNTFKISLGSAPISAPLERGDIVAFDYPRDPTQTYVKRLIGLPGDKIVYRDKRLQLNGVDVLGPKSGEYLDPEKLIYYARHQEKLGKVSYDIVLVDNAPAWFGDEVYKLPKQCSIEHETIQCEVPPGSYFVLGDNRDNSADSRIWGFVPAKSVIGKVVQVIPPRG</sequence>
<feature type="transmembrane region" description="Helical" evidence="7">
    <location>
        <begin position="30"/>
        <end position="48"/>
    </location>
</feature>
<dbReference type="GO" id="GO:0016020">
    <property type="term" value="C:membrane"/>
    <property type="evidence" value="ECO:0007669"/>
    <property type="project" value="UniProtKB-SubCell"/>
</dbReference>
<dbReference type="PRINTS" id="PR00727">
    <property type="entry name" value="LEADERPTASE"/>
</dbReference>
<evidence type="ECO:0000313" key="9">
    <source>
        <dbReference type="EMBL" id="MYM85923.1"/>
    </source>
</evidence>
<dbReference type="GO" id="GO:0004252">
    <property type="term" value="F:serine-type endopeptidase activity"/>
    <property type="evidence" value="ECO:0007669"/>
    <property type="project" value="InterPro"/>
</dbReference>
<feature type="transmembrane region" description="Helical" evidence="7">
    <location>
        <begin position="7"/>
        <end position="24"/>
    </location>
</feature>
<comment type="catalytic activity">
    <reaction evidence="1 7">
        <text>Cleavage of hydrophobic, N-terminal signal or leader sequences from secreted and periplasmic proteins.</text>
        <dbReference type="EC" id="3.4.21.89"/>
    </reaction>
</comment>
<reference evidence="9 10" key="1">
    <citation type="submission" date="2020-01" db="EMBL/GenBank/DDBJ databases">
        <title>Novel species isolated from a subtropical stream in China.</title>
        <authorList>
            <person name="Lu H."/>
        </authorList>
    </citation>
    <scope>NUCLEOTIDE SEQUENCE [LARGE SCALE GENOMIC DNA]</scope>
    <source>
        <strain evidence="9 10">FT82W</strain>
    </source>
</reference>
<dbReference type="InterPro" id="IPR019757">
    <property type="entry name" value="Pept_S26A_signal_pept_1_Lys-AS"/>
</dbReference>
<evidence type="ECO:0000256" key="3">
    <source>
        <dbReference type="ARBA" id="ARBA00013208"/>
    </source>
</evidence>
<dbReference type="Gene3D" id="2.10.109.10">
    <property type="entry name" value="Umud Fragment, subunit A"/>
    <property type="match status" value="1"/>
</dbReference>
<organism evidence="9 10">
    <name type="scientific">Duganella vulcania</name>
    <dbReference type="NCBI Taxonomy" id="2692166"/>
    <lineage>
        <taxon>Bacteria</taxon>
        <taxon>Pseudomonadati</taxon>
        <taxon>Pseudomonadota</taxon>
        <taxon>Betaproteobacteria</taxon>
        <taxon>Burkholderiales</taxon>
        <taxon>Oxalobacteraceae</taxon>
        <taxon>Telluria group</taxon>
        <taxon>Duganella</taxon>
    </lineage>
</organism>
<evidence type="ECO:0000256" key="1">
    <source>
        <dbReference type="ARBA" id="ARBA00000677"/>
    </source>
</evidence>
<name>A0A845FU11_9BURK</name>
<dbReference type="Pfam" id="PF10502">
    <property type="entry name" value="Peptidase_S26"/>
    <property type="match status" value="1"/>
</dbReference>
<dbReference type="GO" id="GO:0006465">
    <property type="term" value="P:signal peptide processing"/>
    <property type="evidence" value="ECO:0007669"/>
    <property type="project" value="InterPro"/>
</dbReference>
<dbReference type="PROSITE" id="PS00761">
    <property type="entry name" value="SPASE_I_3"/>
    <property type="match status" value="1"/>
</dbReference>
<dbReference type="PANTHER" id="PTHR43390">
    <property type="entry name" value="SIGNAL PEPTIDASE I"/>
    <property type="match status" value="1"/>
</dbReference>
<comment type="subcellular location">
    <subcellularLocation>
        <location evidence="7">Membrane</location>
        <topology evidence="7">Single-pass type II membrane protein</topology>
    </subcellularLocation>
</comment>
<keyword evidence="7" id="KW-1133">Transmembrane helix</keyword>
<comment type="similarity">
    <text evidence="2 7">Belongs to the peptidase S26 family.</text>
</comment>
<dbReference type="NCBIfam" id="TIGR02227">
    <property type="entry name" value="sigpep_I_bact"/>
    <property type="match status" value="1"/>
</dbReference>
<feature type="domain" description="Peptidase S26" evidence="8">
    <location>
        <begin position="97"/>
        <end position="300"/>
    </location>
</feature>
<keyword evidence="7" id="KW-0812">Transmembrane</keyword>
<dbReference type="SUPFAM" id="SSF51306">
    <property type="entry name" value="LexA/Signal peptidase"/>
    <property type="match status" value="1"/>
</dbReference>
<keyword evidence="7" id="KW-0645">Protease</keyword>
<evidence type="ECO:0000256" key="2">
    <source>
        <dbReference type="ARBA" id="ARBA00009370"/>
    </source>
</evidence>
<dbReference type="InterPro" id="IPR019533">
    <property type="entry name" value="Peptidase_S26"/>
</dbReference>
<feature type="transmembrane region" description="Helical" evidence="7">
    <location>
        <begin position="55"/>
        <end position="76"/>
    </location>
</feature>
<feature type="transmembrane region" description="Helical" evidence="7">
    <location>
        <begin position="88"/>
        <end position="112"/>
    </location>
</feature>
<evidence type="ECO:0000256" key="5">
    <source>
        <dbReference type="ARBA" id="ARBA00022801"/>
    </source>
</evidence>
<comment type="caution">
    <text evidence="7">Lacks conserved residue(s) required for the propagation of feature annotation.</text>
</comment>
<feature type="active site" evidence="6">
    <location>
        <position position="179"/>
    </location>
</feature>
<keyword evidence="5 7" id="KW-0378">Hydrolase</keyword>
<dbReference type="InterPro" id="IPR019758">
    <property type="entry name" value="Pept_S26A_signal_pept_1_CS"/>
</dbReference>
<dbReference type="PANTHER" id="PTHR43390:SF1">
    <property type="entry name" value="CHLOROPLAST PROCESSING PEPTIDASE"/>
    <property type="match status" value="1"/>
</dbReference>
<dbReference type="EMBL" id="WWCW01000003">
    <property type="protein sequence ID" value="MYM85923.1"/>
    <property type="molecule type" value="Genomic_DNA"/>
</dbReference>
<dbReference type="EC" id="3.4.21.89" evidence="3 7"/>
<evidence type="ECO:0000256" key="7">
    <source>
        <dbReference type="RuleBase" id="RU362042"/>
    </source>
</evidence>
<proteinExistence type="inferred from homology"/>
<dbReference type="InterPro" id="IPR000223">
    <property type="entry name" value="Pept_S26A_signal_pept_1"/>
</dbReference>
<dbReference type="AlphaFoldDB" id="A0A845FU11"/>
<dbReference type="PROSITE" id="PS00760">
    <property type="entry name" value="SPASE_I_2"/>
    <property type="match status" value="1"/>
</dbReference>
<dbReference type="GO" id="GO:0009003">
    <property type="term" value="F:signal peptidase activity"/>
    <property type="evidence" value="ECO:0007669"/>
    <property type="project" value="UniProtKB-EC"/>
</dbReference>
<evidence type="ECO:0000259" key="8">
    <source>
        <dbReference type="Pfam" id="PF10502"/>
    </source>
</evidence>
<accession>A0A845FU11</accession>
<evidence type="ECO:0000256" key="4">
    <source>
        <dbReference type="ARBA" id="ARBA00019232"/>
    </source>
</evidence>
<keyword evidence="7" id="KW-0472">Membrane</keyword>
<evidence type="ECO:0000256" key="6">
    <source>
        <dbReference type="PIRSR" id="PIRSR600223-1"/>
    </source>
</evidence>
<dbReference type="CDD" id="cd06530">
    <property type="entry name" value="S26_SPase_I"/>
    <property type="match status" value="1"/>
</dbReference>
<feature type="active site" evidence="6">
    <location>
        <position position="122"/>
    </location>
</feature>
<dbReference type="InterPro" id="IPR036286">
    <property type="entry name" value="LexA/Signal_pep-like_sf"/>
</dbReference>
<dbReference type="RefSeq" id="WP_161095241.1">
    <property type="nucleotide sequence ID" value="NZ_WWCW01000003.1"/>
</dbReference>
<dbReference type="Proteomes" id="UP000470302">
    <property type="component" value="Unassembled WGS sequence"/>
</dbReference>